<dbReference type="GO" id="GO:0004197">
    <property type="term" value="F:cysteine-type endopeptidase activity"/>
    <property type="evidence" value="ECO:0007669"/>
    <property type="project" value="TreeGrafter"/>
</dbReference>
<dbReference type="GO" id="GO:0000045">
    <property type="term" value="P:autophagosome assembly"/>
    <property type="evidence" value="ECO:0007669"/>
    <property type="project" value="TreeGrafter"/>
</dbReference>
<reference evidence="13" key="1">
    <citation type="submission" date="2013-10" db="EMBL/GenBank/DDBJ databases">
        <authorList>
            <person name="Fuzita F."/>
        </authorList>
    </citation>
    <scope>NUCLEOTIDE SEQUENCE</scope>
    <source>
        <tissue evidence="13">Midgut glands</tissue>
    </source>
</reference>
<evidence type="ECO:0000256" key="9">
    <source>
        <dbReference type="ARBA" id="ARBA00023006"/>
    </source>
</evidence>
<evidence type="ECO:0000256" key="4">
    <source>
        <dbReference type="ARBA" id="ARBA00022490"/>
    </source>
</evidence>
<dbReference type="PANTHER" id="PTHR22624">
    <property type="entry name" value="CYSTEINE PROTEASE ATG4"/>
    <property type="match status" value="1"/>
</dbReference>
<feature type="domain" description="Peptidase C54 catalytic" evidence="12">
    <location>
        <begin position="48"/>
        <end position="341"/>
    </location>
</feature>
<comment type="similarity">
    <text evidence="2 11">Belongs to the peptidase C54 family.</text>
</comment>
<keyword evidence="5 11" id="KW-0645">Protease</keyword>
<keyword evidence="7" id="KW-0788">Thiol protease</keyword>
<dbReference type="GO" id="GO:0000423">
    <property type="term" value="P:mitophagy"/>
    <property type="evidence" value="ECO:0007669"/>
    <property type="project" value="TreeGrafter"/>
</dbReference>
<dbReference type="EC" id="3.4.22.-" evidence="11"/>
<evidence type="ECO:0000256" key="10">
    <source>
        <dbReference type="ARBA" id="ARBA00029362"/>
    </source>
</evidence>
<keyword evidence="3" id="KW-0813">Transport</keyword>
<gene>
    <name evidence="13" type="primary">atg4a</name>
</gene>
<dbReference type="EMBL" id="HG710164">
    <property type="protein sequence ID" value="CDJ26740.1"/>
    <property type="molecule type" value="mRNA"/>
</dbReference>
<evidence type="ECO:0000256" key="3">
    <source>
        <dbReference type="ARBA" id="ARBA00022448"/>
    </source>
</evidence>
<evidence type="ECO:0000259" key="12">
    <source>
        <dbReference type="Pfam" id="PF03416"/>
    </source>
</evidence>
<protein>
    <recommendedName>
        <fullName evidence="11">Cysteine protease</fullName>
        <ecNumber evidence="11">3.4.22.-</ecNumber>
    </recommendedName>
</protein>
<dbReference type="GO" id="GO:0035973">
    <property type="term" value="P:aggrephagy"/>
    <property type="evidence" value="ECO:0007669"/>
    <property type="project" value="TreeGrafter"/>
</dbReference>
<dbReference type="SUPFAM" id="SSF54001">
    <property type="entry name" value="Cysteine proteinases"/>
    <property type="match status" value="1"/>
</dbReference>
<dbReference type="PANTHER" id="PTHR22624:SF49">
    <property type="entry name" value="CYSTEINE PROTEASE"/>
    <property type="match status" value="1"/>
</dbReference>
<dbReference type="GO" id="GO:0005737">
    <property type="term" value="C:cytoplasm"/>
    <property type="evidence" value="ECO:0007669"/>
    <property type="project" value="UniProtKB-SubCell"/>
</dbReference>
<dbReference type="MEROPS" id="C54.A04"/>
<evidence type="ECO:0000256" key="2">
    <source>
        <dbReference type="ARBA" id="ARBA00010958"/>
    </source>
</evidence>
<comment type="catalytic activity">
    <reaction evidence="10">
        <text>[protein]-C-terminal L-amino acid-glycyl-phosphatidylethanolamide + H2O = [protein]-C-terminal L-amino acid-glycine + a 1,2-diacyl-sn-glycero-3-phosphoethanolamine</text>
        <dbReference type="Rhea" id="RHEA:67548"/>
        <dbReference type="Rhea" id="RHEA-COMP:17323"/>
        <dbReference type="Rhea" id="RHEA-COMP:17324"/>
        <dbReference type="ChEBI" id="CHEBI:15377"/>
        <dbReference type="ChEBI" id="CHEBI:64612"/>
        <dbReference type="ChEBI" id="CHEBI:172940"/>
        <dbReference type="ChEBI" id="CHEBI:172941"/>
    </reaction>
    <physiologicalReaction direction="left-to-right" evidence="10">
        <dbReference type="Rhea" id="RHEA:67549"/>
    </physiologicalReaction>
</comment>
<evidence type="ECO:0000256" key="5">
    <source>
        <dbReference type="ARBA" id="ARBA00022670"/>
    </source>
</evidence>
<keyword evidence="6 11" id="KW-0378">Hydrolase</keyword>
<keyword evidence="4 11" id="KW-0963">Cytoplasm</keyword>
<comment type="function">
    <text evidence="11">Cysteine protease that plays a key role in autophagy by mediating both proteolytic activation and delipidation of ATG8 family proteins.</text>
</comment>
<dbReference type="GO" id="GO:0016485">
    <property type="term" value="P:protein processing"/>
    <property type="evidence" value="ECO:0007669"/>
    <property type="project" value="TreeGrafter"/>
</dbReference>
<dbReference type="GO" id="GO:0019786">
    <property type="term" value="F:protein-phosphatidylethanolamide deconjugating activity"/>
    <property type="evidence" value="ECO:0007669"/>
    <property type="project" value="InterPro"/>
</dbReference>
<dbReference type="AlphaFoldDB" id="U6JMI1"/>
<evidence type="ECO:0000256" key="8">
    <source>
        <dbReference type="ARBA" id="ARBA00022927"/>
    </source>
</evidence>
<evidence type="ECO:0000256" key="1">
    <source>
        <dbReference type="ARBA" id="ARBA00004496"/>
    </source>
</evidence>
<dbReference type="Pfam" id="PF03416">
    <property type="entry name" value="Peptidase_C54"/>
    <property type="match status" value="1"/>
</dbReference>
<sequence length="402" mass="46133">MNPEVEIILSMTACMAYEPSYKEYADFPYTEEPVWILGKKYSVLHDLEELRLDICSKIWFTYRKNFPPIGGTGPTSDSGWGCMLRCGQMVMAQALIFRHLARGWIWNPREPDPIYLDILKMFQDKKDCPYSIHQIAQMGVSEGKGIGQWFGPNTIAQVLRKLATYDEWSHLIVHVALDNAVITDDLKTLCKVNEEIPCNKYEVNESTSRQISNNHPLTNNRSSDSNWKPLLLFIPLRLGLSEINPVYLKALKITFCLKQSLGIIGGKPNHALYFIGVVGNEVVYLDPHTTQQATDISLEIPNDSSYHCPYGNSRRMNLNQMDPSVALCFYFQTEEEFDSWCIQVHKFLIAAETQPLFELSKERPLHWPPLQIADDKQTDSSLEFTFVEERAFEASDEEFEIL</sequence>
<proteinExistence type="evidence at transcript level"/>
<accession>U6JMI1</accession>
<evidence type="ECO:0000256" key="7">
    <source>
        <dbReference type="ARBA" id="ARBA00022807"/>
    </source>
</evidence>
<evidence type="ECO:0000256" key="11">
    <source>
        <dbReference type="RuleBase" id="RU363115"/>
    </source>
</evidence>
<evidence type="ECO:0000256" key="6">
    <source>
        <dbReference type="ARBA" id="ARBA00022801"/>
    </source>
</evidence>
<comment type="subcellular location">
    <subcellularLocation>
        <location evidence="1 11">Cytoplasm</location>
    </subcellularLocation>
</comment>
<dbReference type="InterPro" id="IPR005078">
    <property type="entry name" value="Peptidase_C54"/>
</dbReference>
<dbReference type="InterPro" id="IPR046792">
    <property type="entry name" value="Peptidase_C54_cat"/>
</dbReference>
<dbReference type="GO" id="GO:0015031">
    <property type="term" value="P:protein transport"/>
    <property type="evidence" value="ECO:0007669"/>
    <property type="project" value="UniProtKB-KW"/>
</dbReference>
<dbReference type="GO" id="GO:0034727">
    <property type="term" value="P:piecemeal microautophagy of the nucleus"/>
    <property type="evidence" value="ECO:0007669"/>
    <property type="project" value="TreeGrafter"/>
</dbReference>
<dbReference type="InterPro" id="IPR038765">
    <property type="entry name" value="Papain-like_cys_pep_sf"/>
</dbReference>
<evidence type="ECO:0000313" key="13">
    <source>
        <dbReference type="EMBL" id="CDJ26740.1"/>
    </source>
</evidence>
<keyword evidence="8 11" id="KW-0653">Protein transport</keyword>
<keyword evidence="9 11" id="KW-0072">Autophagy</keyword>
<name>U6JMI1_TITSE</name>
<reference evidence="13" key="2">
    <citation type="journal article" date="2015" name="PLoS ONE">
        <title>Biochemical, transcriptomic and proteomic analyses of digestion in the scorpion Tityus serrulatus: insights into function and evolution of digestion in an ancient arthropod.</title>
        <authorList>
            <person name="Fuzita F.J."/>
            <person name="Pinkse M.W.H."/>
            <person name="Patane J.S.L."/>
            <person name="Juliano M.A."/>
            <person name="Verhaert P.D.E.M."/>
            <person name="Lopes A.R."/>
        </authorList>
    </citation>
    <scope>NUCLEOTIDE SEQUENCE</scope>
    <source>
        <tissue evidence="13">Midgut glands</tissue>
    </source>
</reference>
<organism evidence="13">
    <name type="scientific">Tityus serrulatus</name>
    <name type="common">Brazilian yellow scorpion</name>
    <dbReference type="NCBI Taxonomy" id="6887"/>
    <lineage>
        <taxon>Eukaryota</taxon>
        <taxon>Metazoa</taxon>
        <taxon>Ecdysozoa</taxon>
        <taxon>Arthropoda</taxon>
        <taxon>Chelicerata</taxon>
        <taxon>Arachnida</taxon>
        <taxon>Scorpiones</taxon>
        <taxon>Buthida</taxon>
        <taxon>Buthoidea</taxon>
        <taxon>Buthidae</taxon>
        <taxon>Tityus</taxon>
    </lineage>
</organism>